<feature type="transmembrane region" description="Helical" evidence="1">
    <location>
        <begin position="210"/>
        <end position="228"/>
    </location>
</feature>
<keyword evidence="1" id="KW-1003">Cell membrane</keyword>
<keyword evidence="4" id="KW-1185">Reference proteome</keyword>
<evidence type="ECO:0000313" key="4">
    <source>
        <dbReference type="Proteomes" id="UP001501057"/>
    </source>
</evidence>
<comment type="caution">
    <text evidence="3">The sequence shown here is derived from an EMBL/GenBank/DDBJ whole genome shotgun (WGS) entry which is preliminary data.</text>
</comment>
<organism evidence="3 4">
    <name type="scientific">Aeromicrobium alkaliterrae</name>
    <dbReference type="NCBI Taxonomy" id="302168"/>
    <lineage>
        <taxon>Bacteria</taxon>
        <taxon>Bacillati</taxon>
        <taxon>Actinomycetota</taxon>
        <taxon>Actinomycetes</taxon>
        <taxon>Propionibacteriales</taxon>
        <taxon>Nocardioidaceae</taxon>
        <taxon>Aeromicrobium</taxon>
    </lineage>
</organism>
<dbReference type="Proteomes" id="UP001501057">
    <property type="component" value="Unassembled WGS sequence"/>
</dbReference>
<dbReference type="InterPro" id="IPR002994">
    <property type="entry name" value="Surf1/Shy1"/>
</dbReference>
<comment type="subcellular location">
    <subcellularLocation>
        <location evidence="1">Cell membrane</location>
        <topology evidence="1">Multi-pass membrane protein</topology>
    </subcellularLocation>
</comment>
<dbReference type="PROSITE" id="PS50895">
    <property type="entry name" value="SURF1"/>
    <property type="match status" value="1"/>
</dbReference>
<evidence type="ECO:0000256" key="1">
    <source>
        <dbReference type="RuleBase" id="RU363076"/>
    </source>
</evidence>
<name>A0ABN2JDI1_9ACTN</name>
<evidence type="ECO:0000313" key="3">
    <source>
        <dbReference type="EMBL" id="GAA1723392.1"/>
    </source>
</evidence>
<reference evidence="3 4" key="1">
    <citation type="journal article" date="2019" name="Int. J. Syst. Evol. Microbiol.">
        <title>The Global Catalogue of Microorganisms (GCM) 10K type strain sequencing project: providing services to taxonomists for standard genome sequencing and annotation.</title>
        <authorList>
            <consortium name="The Broad Institute Genomics Platform"/>
            <consortium name="The Broad Institute Genome Sequencing Center for Infectious Disease"/>
            <person name="Wu L."/>
            <person name="Ma J."/>
        </authorList>
    </citation>
    <scope>NUCLEOTIDE SEQUENCE [LARGE SCALE GENOMIC DNA]</scope>
    <source>
        <strain evidence="3 4">JCM 13518</strain>
    </source>
</reference>
<keyword evidence="1" id="KW-0812">Transmembrane</keyword>
<accession>A0ABN2JDI1</accession>
<dbReference type="Pfam" id="PF02104">
    <property type="entry name" value="SURF1"/>
    <property type="match status" value="1"/>
</dbReference>
<dbReference type="CDD" id="cd06662">
    <property type="entry name" value="SURF1"/>
    <property type="match status" value="1"/>
</dbReference>
<protein>
    <recommendedName>
        <fullName evidence="1">SURF1-like protein</fullName>
    </recommendedName>
</protein>
<sequence length="265" mass="28799">MWGLHALAVVAAIICFIGGSWQFGAYDQRQEHERADRQEVPTVPIAEAWQPGDPFLDTMNHRPVTVSGTFGADDEQHWVSGREQDGSTGYWLLAPFVLDGTQDAEDPEGTAILVVRGFSTEAGPMPEVPSGEQTARVVLEPGEKAHPDDTAGGADADVISAVRVPALVNELPYALFPGFGITTSTEVAGGLELAVPPEPEVSWTVGMRNLAYSMQWWVFGLFALYMWWRMGRDLVANERARREGDAPPLEPASAERSVPVDSLTP</sequence>
<evidence type="ECO:0000256" key="2">
    <source>
        <dbReference type="SAM" id="MobiDB-lite"/>
    </source>
</evidence>
<gene>
    <name evidence="3" type="ORF">GCM10009710_00230</name>
</gene>
<feature type="region of interest" description="Disordered" evidence="2">
    <location>
        <begin position="239"/>
        <end position="265"/>
    </location>
</feature>
<keyword evidence="1" id="KW-0472">Membrane</keyword>
<comment type="caution">
    <text evidence="1">Lacks conserved residue(s) required for the propagation of feature annotation.</text>
</comment>
<keyword evidence="1" id="KW-1133">Transmembrane helix</keyword>
<dbReference type="EMBL" id="BAAAME010000001">
    <property type="protein sequence ID" value="GAA1723392.1"/>
    <property type="molecule type" value="Genomic_DNA"/>
</dbReference>
<comment type="similarity">
    <text evidence="1">Belongs to the SURF1 family.</text>
</comment>
<proteinExistence type="inferred from homology"/>